<dbReference type="PANTHER" id="PTHR43158:SF2">
    <property type="entry name" value="SKFA PEPTIDE EXPORT ATP-BINDING PROTEIN SKFE"/>
    <property type="match status" value="1"/>
</dbReference>
<proteinExistence type="predicted"/>
<dbReference type="EMBL" id="CP006842">
    <property type="protein sequence ID" value="AHW65319.1"/>
    <property type="molecule type" value="Genomic_DNA"/>
</dbReference>
<dbReference type="SMART" id="SM00382">
    <property type="entry name" value="AAA"/>
    <property type="match status" value="1"/>
</dbReference>
<keyword evidence="1" id="KW-0547">Nucleotide-binding</keyword>
<evidence type="ECO:0000313" key="5">
    <source>
        <dbReference type="Proteomes" id="UP000023703"/>
    </source>
</evidence>
<dbReference type="GO" id="GO:0005524">
    <property type="term" value="F:ATP binding"/>
    <property type="evidence" value="ECO:0007669"/>
    <property type="project" value="UniProtKB-KW"/>
</dbReference>
<dbReference type="STRING" id="1404245.CGLY_14415"/>
<dbReference type="AlphaFoldDB" id="X5DVJ5"/>
<evidence type="ECO:0000259" key="3">
    <source>
        <dbReference type="PROSITE" id="PS50893"/>
    </source>
</evidence>
<dbReference type="Proteomes" id="UP000023703">
    <property type="component" value="Chromosome"/>
</dbReference>
<protein>
    <submittedName>
        <fullName evidence="4">Putative ABC-type transporter, ATPase subunit</fullName>
    </submittedName>
</protein>
<dbReference type="GO" id="GO:0016887">
    <property type="term" value="F:ATP hydrolysis activity"/>
    <property type="evidence" value="ECO:0007669"/>
    <property type="project" value="InterPro"/>
</dbReference>
<organism evidence="4 5">
    <name type="scientific">Corynebacterium glyciniphilum AJ 3170</name>
    <dbReference type="NCBI Taxonomy" id="1404245"/>
    <lineage>
        <taxon>Bacteria</taxon>
        <taxon>Bacillati</taxon>
        <taxon>Actinomycetota</taxon>
        <taxon>Actinomycetes</taxon>
        <taxon>Mycobacteriales</taxon>
        <taxon>Corynebacteriaceae</taxon>
        <taxon>Corynebacterium</taxon>
    </lineage>
</organism>
<dbReference type="InterPro" id="IPR027417">
    <property type="entry name" value="P-loop_NTPase"/>
</dbReference>
<dbReference type="PROSITE" id="PS50893">
    <property type="entry name" value="ABC_TRANSPORTER_2"/>
    <property type="match status" value="1"/>
</dbReference>
<dbReference type="HOGENOM" id="CLU_000604_1_22_11"/>
<dbReference type="InterPro" id="IPR003439">
    <property type="entry name" value="ABC_transporter-like_ATP-bd"/>
</dbReference>
<evidence type="ECO:0000256" key="1">
    <source>
        <dbReference type="ARBA" id="ARBA00022741"/>
    </source>
</evidence>
<dbReference type="SUPFAM" id="SSF52540">
    <property type="entry name" value="P-loop containing nucleoside triphosphate hydrolases"/>
    <property type="match status" value="1"/>
</dbReference>
<dbReference type="KEGG" id="cgy:CGLY_14415"/>
<dbReference type="eggNOG" id="COG1131">
    <property type="taxonomic scope" value="Bacteria"/>
</dbReference>
<feature type="domain" description="ABC transporter" evidence="3">
    <location>
        <begin position="1"/>
        <end position="205"/>
    </location>
</feature>
<dbReference type="Gene3D" id="3.40.50.300">
    <property type="entry name" value="P-loop containing nucleotide triphosphate hydrolases"/>
    <property type="match status" value="1"/>
</dbReference>
<sequence>MMSHDVPVLTMSCTFGYRDIVGTVDTTVSPGQIVAVTGSNGAGKSTLVDTVAGELEPLEGTVRVRTSDGAVDPASPEGAGAVLHISEPSFFPDLTIGEHVSLMAHHVGRSEEALLVAVERWDITQLLGSLPSRLSSGQRQRAYLGLQLAQRAAVTTLDEPERHLDAAWIDEVCRRLKERSEDGSAVIVATHAPQIADIADRVIAL</sequence>
<evidence type="ECO:0000256" key="2">
    <source>
        <dbReference type="ARBA" id="ARBA00022840"/>
    </source>
</evidence>
<reference evidence="4 5" key="1">
    <citation type="journal article" date="2015" name="Int. J. Syst. Evol. Microbiol.">
        <title>Revisiting Corynebacterium glyciniphilum (ex Kubota et al., 1972) sp. nov., nom. rev., isolated from putrefied banana.</title>
        <authorList>
            <person name="Al-Dilaimi A."/>
            <person name="Bednarz H."/>
            <person name="Lomker A."/>
            <person name="Niehaus K."/>
            <person name="Kalinowski J."/>
            <person name="Ruckert C."/>
        </authorList>
    </citation>
    <scope>NUCLEOTIDE SEQUENCE [LARGE SCALE GENOMIC DNA]</scope>
    <source>
        <strain evidence="4">AJ 3170</strain>
    </source>
</reference>
<name>X5DVJ5_9CORY</name>
<gene>
    <name evidence="4" type="ORF">CGLY_14415</name>
</gene>
<dbReference type="InterPro" id="IPR003593">
    <property type="entry name" value="AAA+_ATPase"/>
</dbReference>
<accession>X5DVJ5</accession>
<dbReference type="PANTHER" id="PTHR43158">
    <property type="entry name" value="SKFA PEPTIDE EXPORT ATP-BINDING PROTEIN SKFE"/>
    <property type="match status" value="1"/>
</dbReference>
<keyword evidence="2" id="KW-0067">ATP-binding</keyword>
<keyword evidence="5" id="KW-1185">Reference proteome</keyword>
<dbReference type="Pfam" id="PF00005">
    <property type="entry name" value="ABC_tran"/>
    <property type="match status" value="1"/>
</dbReference>
<evidence type="ECO:0000313" key="4">
    <source>
        <dbReference type="EMBL" id="AHW65319.1"/>
    </source>
</evidence>